<evidence type="ECO:0000313" key="3">
    <source>
        <dbReference type="Proteomes" id="UP001243757"/>
    </source>
</evidence>
<dbReference type="EMBL" id="JASNJD010000004">
    <property type="protein sequence ID" value="MDK3017468.1"/>
    <property type="molecule type" value="Genomic_DNA"/>
</dbReference>
<proteinExistence type="predicted"/>
<gene>
    <name evidence="2" type="ORF">QO033_07250</name>
</gene>
<accession>A0ABT7EYP7</accession>
<protein>
    <submittedName>
        <fullName evidence="2">Hint domain-containing protein</fullName>
    </submittedName>
</protein>
<comment type="caution">
    <text evidence="2">The sequence shown here is derived from an EMBL/GenBank/DDBJ whole genome shotgun (WGS) entry which is preliminary data.</text>
</comment>
<sequence length="266" mass="28827">MATTLPRALAPVPQPQPNTLEINPLLQDPAALRGARGRPQLRRYEVSALAPNGDIVDTHHIAPALPLFENAFCAFTRRTMVETDCGPVAVEDLLPGDRLITADGSAAPLLWKGSTTIQPNRPDAKGRYHRLTRVMADSFGMQMPMSDVLLGPSARILKTPGHLRALAGSNPLLTPLTEFIDGMSVIETAPPTPAQVYHLCLAEHAVIRIGGMEFETYHPGANALRMSSPAMREVFLGLFPHIREMRDFGPQTYARAGDGEIDAISA</sequence>
<evidence type="ECO:0000313" key="2">
    <source>
        <dbReference type="EMBL" id="MDK3017468.1"/>
    </source>
</evidence>
<keyword evidence="3" id="KW-1185">Reference proteome</keyword>
<organism evidence="2 3">
    <name type="scientific">Pseudodonghicola flavimaris</name>
    <dbReference type="NCBI Taxonomy" id="3050036"/>
    <lineage>
        <taxon>Bacteria</taxon>
        <taxon>Pseudomonadati</taxon>
        <taxon>Pseudomonadota</taxon>
        <taxon>Alphaproteobacteria</taxon>
        <taxon>Rhodobacterales</taxon>
        <taxon>Paracoccaceae</taxon>
        <taxon>Pseudodonghicola</taxon>
    </lineage>
</organism>
<dbReference type="Pfam" id="PF13403">
    <property type="entry name" value="Hint_2"/>
    <property type="match status" value="1"/>
</dbReference>
<dbReference type="RefSeq" id="WP_284480284.1">
    <property type="nucleotide sequence ID" value="NZ_JASNJD010000004.1"/>
</dbReference>
<reference evidence="2 3" key="1">
    <citation type="submission" date="2023-05" db="EMBL/GenBank/DDBJ databases">
        <title>Pseudodonghicola sp. nov.</title>
        <authorList>
            <person name="Huang J."/>
        </authorList>
    </citation>
    <scope>NUCLEOTIDE SEQUENCE [LARGE SCALE GENOMIC DNA]</scope>
    <source>
        <strain evidence="2 3">IC7</strain>
    </source>
</reference>
<name>A0ABT7EYP7_9RHOB</name>
<evidence type="ECO:0000259" key="1">
    <source>
        <dbReference type="Pfam" id="PF13403"/>
    </source>
</evidence>
<dbReference type="Proteomes" id="UP001243757">
    <property type="component" value="Unassembled WGS sequence"/>
</dbReference>
<feature type="domain" description="Hedgehog/Intein (Hint)" evidence="1">
    <location>
        <begin position="73"/>
        <end position="220"/>
    </location>
</feature>
<dbReference type="InterPro" id="IPR028992">
    <property type="entry name" value="Hedgehog/Intein_dom"/>
</dbReference>